<gene>
    <name evidence="7" type="ORF">SE17_35810</name>
</gene>
<keyword evidence="4 5" id="KW-0472">Membrane</keyword>
<dbReference type="PANTHER" id="PTHR43394:SF1">
    <property type="entry name" value="ATP-BINDING CASSETTE SUB-FAMILY B MEMBER 10, MITOCHONDRIAL"/>
    <property type="match status" value="1"/>
</dbReference>
<dbReference type="Proteomes" id="UP000050509">
    <property type="component" value="Unassembled WGS sequence"/>
</dbReference>
<dbReference type="PROSITE" id="PS50929">
    <property type="entry name" value="ABC_TM1F"/>
    <property type="match status" value="1"/>
</dbReference>
<dbReference type="InterPro" id="IPR039421">
    <property type="entry name" value="Type_1_exporter"/>
</dbReference>
<evidence type="ECO:0000256" key="5">
    <source>
        <dbReference type="SAM" id="Phobius"/>
    </source>
</evidence>
<evidence type="ECO:0000256" key="3">
    <source>
        <dbReference type="ARBA" id="ARBA00022989"/>
    </source>
</evidence>
<evidence type="ECO:0000256" key="2">
    <source>
        <dbReference type="ARBA" id="ARBA00022692"/>
    </source>
</evidence>
<comment type="subcellular location">
    <subcellularLocation>
        <location evidence="1">Cell membrane</location>
        <topology evidence="1">Multi-pass membrane protein</topology>
    </subcellularLocation>
</comment>
<proteinExistence type="predicted"/>
<protein>
    <recommendedName>
        <fullName evidence="6">ABC transmembrane type-1 domain-containing protein</fullName>
    </recommendedName>
</protein>
<evidence type="ECO:0000256" key="1">
    <source>
        <dbReference type="ARBA" id="ARBA00004651"/>
    </source>
</evidence>
<evidence type="ECO:0000259" key="6">
    <source>
        <dbReference type="PROSITE" id="PS50929"/>
    </source>
</evidence>
<keyword evidence="2 5" id="KW-0812">Transmembrane</keyword>
<feature type="transmembrane region" description="Helical" evidence="5">
    <location>
        <begin position="275"/>
        <end position="294"/>
    </location>
</feature>
<dbReference type="GO" id="GO:0005886">
    <property type="term" value="C:plasma membrane"/>
    <property type="evidence" value="ECO:0007669"/>
    <property type="project" value="UniProtKB-SubCell"/>
</dbReference>
<organism evidence="7 8">
    <name type="scientific">Kouleothrix aurantiaca</name>
    <dbReference type="NCBI Taxonomy" id="186479"/>
    <lineage>
        <taxon>Bacteria</taxon>
        <taxon>Bacillati</taxon>
        <taxon>Chloroflexota</taxon>
        <taxon>Chloroflexia</taxon>
        <taxon>Chloroflexales</taxon>
        <taxon>Roseiflexineae</taxon>
        <taxon>Roseiflexaceae</taxon>
        <taxon>Kouleothrix</taxon>
    </lineage>
</organism>
<dbReference type="AlphaFoldDB" id="A0A0P9CT83"/>
<sequence length="301" mass="32787">MIEPNAQREGLQTWPFNGALMRREPLVFAIHCVFQALFLALPVALGLIEKTVFDTLSGAEPAALGLWTLIALYVTVGLARLACSFVAIWGDVTFRYRVGGWLRHNMLAALLRRPGALPMPVSTGEAISRYRDDVGEVSDFPTWLPAVGGEAIAFALAVIIMARINLLITLVIFVPLFALVWVIRLVWARFMRAQEAEREAVDKVTGFVGELFGAVQAVKVAGAEEAALNHYDALNATRGRAALRVHLIYGIFFAFADVAGIVGIGVVLLLAGRALAAGSFSVGDFALFVYYMWFTTRLPST</sequence>
<evidence type="ECO:0000313" key="8">
    <source>
        <dbReference type="Proteomes" id="UP000050509"/>
    </source>
</evidence>
<feature type="transmembrane region" description="Helical" evidence="5">
    <location>
        <begin position="65"/>
        <end position="89"/>
    </location>
</feature>
<feature type="transmembrane region" description="Helical" evidence="5">
    <location>
        <begin position="166"/>
        <end position="187"/>
    </location>
</feature>
<comment type="caution">
    <text evidence="7">The sequence shown here is derived from an EMBL/GenBank/DDBJ whole genome shotgun (WGS) entry which is preliminary data.</text>
</comment>
<feature type="domain" description="ABC transmembrane type-1" evidence="6">
    <location>
        <begin position="33"/>
        <end position="296"/>
    </location>
</feature>
<dbReference type="Pfam" id="PF00664">
    <property type="entry name" value="ABC_membrane"/>
    <property type="match status" value="1"/>
</dbReference>
<keyword evidence="8" id="KW-1185">Reference proteome</keyword>
<name>A0A0P9CT83_9CHLR</name>
<feature type="transmembrane region" description="Helical" evidence="5">
    <location>
        <begin position="247"/>
        <end position="269"/>
    </location>
</feature>
<reference evidence="7 8" key="1">
    <citation type="submission" date="2015-09" db="EMBL/GenBank/DDBJ databases">
        <title>Draft genome sequence of Kouleothrix aurantiaca JCM 19913.</title>
        <authorList>
            <person name="Hemp J."/>
        </authorList>
    </citation>
    <scope>NUCLEOTIDE SEQUENCE [LARGE SCALE GENOMIC DNA]</scope>
    <source>
        <strain evidence="7 8">COM-B</strain>
    </source>
</reference>
<dbReference type="SUPFAM" id="SSF90123">
    <property type="entry name" value="ABC transporter transmembrane region"/>
    <property type="match status" value="1"/>
</dbReference>
<dbReference type="EMBL" id="LJCR01002350">
    <property type="protein sequence ID" value="KPV48857.1"/>
    <property type="molecule type" value="Genomic_DNA"/>
</dbReference>
<dbReference type="GO" id="GO:0005524">
    <property type="term" value="F:ATP binding"/>
    <property type="evidence" value="ECO:0007669"/>
    <property type="project" value="InterPro"/>
</dbReference>
<feature type="transmembrane region" description="Helical" evidence="5">
    <location>
        <begin position="140"/>
        <end position="160"/>
    </location>
</feature>
<dbReference type="GO" id="GO:0015421">
    <property type="term" value="F:ABC-type oligopeptide transporter activity"/>
    <property type="evidence" value="ECO:0007669"/>
    <property type="project" value="TreeGrafter"/>
</dbReference>
<feature type="non-terminal residue" evidence="7">
    <location>
        <position position="301"/>
    </location>
</feature>
<evidence type="ECO:0000256" key="4">
    <source>
        <dbReference type="ARBA" id="ARBA00023136"/>
    </source>
</evidence>
<accession>A0A0P9CT83</accession>
<feature type="transmembrane region" description="Helical" evidence="5">
    <location>
        <begin position="26"/>
        <end position="45"/>
    </location>
</feature>
<keyword evidence="3 5" id="KW-1133">Transmembrane helix</keyword>
<dbReference type="InterPro" id="IPR036640">
    <property type="entry name" value="ABC1_TM_sf"/>
</dbReference>
<evidence type="ECO:0000313" key="7">
    <source>
        <dbReference type="EMBL" id="KPV48857.1"/>
    </source>
</evidence>
<dbReference type="InterPro" id="IPR011527">
    <property type="entry name" value="ABC1_TM_dom"/>
</dbReference>
<dbReference type="Gene3D" id="1.20.1560.10">
    <property type="entry name" value="ABC transporter type 1, transmembrane domain"/>
    <property type="match status" value="1"/>
</dbReference>
<dbReference type="PANTHER" id="PTHR43394">
    <property type="entry name" value="ATP-DEPENDENT PERMEASE MDL1, MITOCHONDRIAL"/>
    <property type="match status" value="1"/>
</dbReference>